<protein>
    <recommendedName>
        <fullName evidence="2">Enolase C-terminal domain-containing protein</fullName>
    </recommendedName>
</protein>
<proteinExistence type="predicted"/>
<reference evidence="1" key="1">
    <citation type="submission" date="2018-05" db="EMBL/GenBank/DDBJ databases">
        <authorList>
            <person name="Lanie J.A."/>
            <person name="Ng W.-L."/>
            <person name="Kazmierczak K.M."/>
            <person name="Andrzejewski T.M."/>
            <person name="Davidsen T.M."/>
            <person name="Wayne K.J."/>
            <person name="Tettelin H."/>
            <person name="Glass J.I."/>
            <person name="Rusch D."/>
            <person name="Podicherti R."/>
            <person name="Tsui H.-C.T."/>
            <person name="Winkler M.E."/>
        </authorList>
    </citation>
    <scope>NUCLEOTIDE SEQUENCE</scope>
</reference>
<organism evidence="1">
    <name type="scientific">marine metagenome</name>
    <dbReference type="NCBI Taxonomy" id="408172"/>
    <lineage>
        <taxon>unclassified sequences</taxon>
        <taxon>metagenomes</taxon>
        <taxon>ecological metagenomes</taxon>
    </lineage>
</organism>
<feature type="non-terminal residue" evidence="1">
    <location>
        <position position="1"/>
    </location>
</feature>
<name>A0A383A549_9ZZZZ</name>
<dbReference type="Gene3D" id="3.20.20.120">
    <property type="entry name" value="Enolase-like C-terminal domain"/>
    <property type="match status" value="1"/>
</dbReference>
<gene>
    <name evidence="1" type="ORF">METZ01_LOCUS455678</name>
</gene>
<dbReference type="SUPFAM" id="SSF51604">
    <property type="entry name" value="Enolase C-terminal domain-like"/>
    <property type="match status" value="1"/>
</dbReference>
<sequence length="154" mass="17855">NKTINEKNLSIVKKHNHKTCIDLKKSNINITKELITKKLVDYVAIKPKLIGKENEILDFIEIAKKYKTKVYISSAFETPIGLYRNILLSKKVDKIYKSPIIHGLSTSIYLNKSITKTMELDSGKIKLRYGLFSINDLKPFMIKKWEEIKNTKII</sequence>
<dbReference type="AlphaFoldDB" id="A0A383A549"/>
<dbReference type="InterPro" id="IPR036849">
    <property type="entry name" value="Enolase-like_C_sf"/>
</dbReference>
<accession>A0A383A549</accession>
<dbReference type="EMBL" id="UINC01189229">
    <property type="protein sequence ID" value="SVE02824.1"/>
    <property type="molecule type" value="Genomic_DNA"/>
</dbReference>
<evidence type="ECO:0000313" key="1">
    <source>
        <dbReference type="EMBL" id="SVE02824.1"/>
    </source>
</evidence>
<evidence type="ECO:0008006" key="2">
    <source>
        <dbReference type="Google" id="ProtNLM"/>
    </source>
</evidence>